<proteinExistence type="predicted"/>
<dbReference type="EMBL" id="CM042881">
    <property type="protein sequence ID" value="KAI4385157.1"/>
    <property type="molecule type" value="Genomic_DNA"/>
</dbReference>
<protein>
    <submittedName>
        <fullName evidence="1">Uncharacterized protein</fullName>
    </submittedName>
</protein>
<keyword evidence="2" id="KW-1185">Reference proteome</keyword>
<name>A0ACB9S378_9MYRT</name>
<accession>A0ACB9S378</accession>
<evidence type="ECO:0000313" key="1">
    <source>
        <dbReference type="EMBL" id="KAI4385157.1"/>
    </source>
</evidence>
<comment type="caution">
    <text evidence="1">The sequence shown here is derived from an EMBL/GenBank/DDBJ whole genome shotgun (WGS) entry which is preliminary data.</text>
</comment>
<organism evidence="1 2">
    <name type="scientific">Melastoma candidum</name>
    <dbReference type="NCBI Taxonomy" id="119954"/>
    <lineage>
        <taxon>Eukaryota</taxon>
        <taxon>Viridiplantae</taxon>
        <taxon>Streptophyta</taxon>
        <taxon>Embryophyta</taxon>
        <taxon>Tracheophyta</taxon>
        <taxon>Spermatophyta</taxon>
        <taxon>Magnoliopsida</taxon>
        <taxon>eudicotyledons</taxon>
        <taxon>Gunneridae</taxon>
        <taxon>Pentapetalae</taxon>
        <taxon>rosids</taxon>
        <taxon>malvids</taxon>
        <taxon>Myrtales</taxon>
        <taxon>Melastomataceae</taxon>
        <taxon>Melastomatoideae</taxon>
        <taxon>Melastomateae</taxon>
        <taxon>Melastoma</taxon>
    </lineage>
</organism>
<dbReference type="Proteomes" id="UP001057402">
    <property type="component" value="Chromosome 2"/>
</dbReference>
<reference evidence="2" key="1">
    <citation type="journal article" date="2023" name="Front. Plant Sci.">
        <title>Chromosomal-level genome assembly of Melastoma candidum provides insights into trichome evolution.</title>
        <authorList>
            <person name="Zhong Y."/>
            <person name="Wu W."/>
            <person name="Sun C."/>
            <person name="Zou P."/>
            <person name="Liu Y."/>
            <person name="Dai S."/>
            <person name="Zhou R."/>
        </authorList>
    </citation>
    <scope>NUCLEOTIDE SEQUENCE [LARGE SCALE GENOMIC DNA]</scope>
</reference>
<evidence type="ECO:0000313" key="2">
    <source>
        <dbReference type="Proteomes" id="UP001057402"/>
    </source>
</evidence>
<gene>
    <name evidence="1" type="ORF">MLD38_003215</name>
</gene>
<sequence length="322" mass="34881">MEDDDPHRHRLHDFPIPRSSAQPNILRHLLPNAPSSSSSKRGVPAGAGSPVTRYRGVRRRPWGRYAAEIRDPQSKERRWLGTFDTAEEAACAYDCAARAMRGIKARTNFVYPSSPQRHYSHHLLPQPYGGNYSPPQRYMGFHGLPVTTMGSGVISCGNPSSQPLPDMIFLRDFIRGNSPVANPACSHFLCSQLPLGGYNTAAAPSVNLSLAPAMEEFPYTEKISAGAAESEPPPAGDMEFFPQEPSDSSGLLEEVIQGFFPKNAAQHTKDNGGSAARSPGCSHDNLSHGVWPASHAMTRATESVLQGYSDVASASAAWPWNA</sequence>